<gene>
    <name evidence="2" type="ORF">GALMADRAFT_700835</name>
</gene>
<feature type="transmembrane region" description="Helical" evidence="1">
    <location>
        <begin position="57"/>
        <end position="77"/>
    </location>
</feature>
<dbReference type="HOGENOM" id="CLU_2483515_0_0_1"/>
<proteinExistence type="predicted"/>
<feature type="transmembrane region" description="Helical" evidence="1">
    <location>
        <begin position="21"/>
        <end position="37"/>
    </location>
</feature>
<evidence type="ECO:0000313" key="3">
    <source>
        <dbReference type="Proteomes" id="UP000027222"/>
    </source>
</evidence>
<keyword evidence="1" id="KW-0812">Transmembrane</keyword>
<dbReference type="EMBL" id="KL142368">
    <property type="protein sequence ID" value="KDR84153.1"/>
    <property type="molecule type" value="Genomic_DNA"/>
</dbReference>
<name>A0A067TYM0_GALM3</name>
<dbReference type="Proteomes" id="UP000027222">
    <property type="component" value="Unassembled WGS sequence"/>
</dbReference>
<keyword evidence="3" id="KW-1185">Reference proteome</keyword>
<evidence type="ECO:0000256" key="1">
    <source>
        <dbReference type="SAM" id="Phobius"/>
    </source>
</evidence>
<evidence type="ECO:0000313" key="2">
    <source>
        <dbReference type="EMBL" id="KDR84153.1"/>
    </source>
</evidence>
<organism evidence="2 3">
    <name type="scientific">Galerina marginata (strain CBS 339.88)</name>
    <dbReference type="NCBI Taxonomy" id="685588"/>
    <lineage>
        <taxon>Eukaryota</taxon>
        <taxon>Fungi</taxon>
        <taxon>Dikarya</taxon>
        <taxon>Basidiomycota</taxon>
        <taxon>Agaricomycotina</taxon>
        <taxon>Agaricomycetes</taxon>
        <taxon>Agaricomycetidae</taxon>
        <taxon>Agaricales</taxon>
        <taxon>Agaricineae</taxon>
        <taxon>Strophariaceae</taxon>
        <taxon>Galerina</taxon>
    </lineage>
</organism>
<sequence length="87" mass="10227">MFSLLSASIHESRAKSVAKRLVRIRLYFPSILIPWGIIEIVRPSLWWYRFVPDPITFSVPCVILRVCRFLIVPIDFLRARKALSKAW</sequence>
<keyword evidence="1" id="KW-0472">Membrane</keyword>
<keyword evidence="1" id="KW-1133">Transmembrane helix</keyword>
<accession>A0A067TYM0</accession>
<reference evidence="3" key="1">
    <citation type="journal article" date="2014" name="Proc. Natl. Acad. Sci. U.S.A.">
        <title>Extensive sampling of basidiomycete genomes demonstrates inadequacy of the white-rot/brown-rot paradigm for wood decay fungi.</title>
        <authorList>
            <person name="Riley R."/>
            <person name="Salamov A.A."/>
            <person name="Brown D.W."/>
            <person name="Nagy L.G."/>
            <person name="Floudas D."/>
            <person name="Held B.W."/>
            <person name="Levasseur A."/>
            <person name="Lombard V."/>
            <person name="Morin E."/>
            <person name="Otillar R."/>
            <person name="Lindquist E.A."/>
            <person name="Sun H."/>
            <person name="LaButti K.M."/>
            <person name="Schmutz J."/>
            <person name="Jabbour D."/>
            <person name="Luo H."/>
            <person name="Baker S.E."/>
            <person name="Pisabarro A.G."/>
            <person name="Walton J.D."/>
            <person name="Blanchette R.A."/>
            <person name="Henrissat B."/>
            <person name="Martin F."/>
            <person name="Cullen D."/>
            <person name="Hibbett D.S."/>
            <person name="Grigoriev I.V."/>
        </authorList>
    </citation>
    <scope>NUCLEOTIDE SEQUENCE [LARGE SCALE GENOMIC DNA]</scope>
    <source>
        <strain evidence="3">CBS 339.88</strain>
    </source>
</reference>
<protein>
    <submittedName>
        <fullName evidence="2">Uncharacterized protein</fullName>
    </submittedName>
</protein>
<dbReference type="AlphaFoldDB" id="A0A067TYM0"/>